<reference evidence="5 6" key="1">
    <citation type="submission" date="2019-06" db="EMBL/GenBank/DDBJ databases">
        <title>A novel bacterium of genus Amaricoccus, isolated from marine sediment.</title>
        <authorList>
            <person name="Huang H."/>
            <person name="Mo K."/>
            <person name="Hu Y."/>
        </authorList>
    </citation>
    <scope>NUCLEOTIDE SEQUENCE [LARGE SCALE GENOMIC DNA]</scope>
    <source>
        <strain evidence="5 6">HB172011</strain>
    </source>
</reference>
<keyword evidence="2" id="KW-0270">Exopolysaccharide synthesis</keyword>
<gene>
    <name evidence="5" type="ORF">FJM51_17870</name>
</gene>
<protein>
    <submittedName>
        <fullName evidence="5">Sugar transferase</fullName>
    </submittedName>
</protein>
<accession>A0A501WFU4</accession>
<dbReference type="EMBL" id="VFRP01000022">
    <property type="protein sequence ID" value="TPE48429.1"/>
    <property type="molecule type" value="Genomic_DNA"/>
</dbReference>
<feature type="transmembrane region" description="Helical" evidence="3">
    <location>
        <begin position="38"/>
        <end position="62"/>
    </location>
</feature>
<proteinExistence type="inferred from homology"/>
<comment type="caution">
    <text evidence="5">The sequence shown here is derived from an EMBL/GenBank/DDBJ whole genome shotgun (WGS) entry which is preliminary data.</text>
</comment>
<evidence type="ECO:0000256" key="1">
    <source>
        <dbReference type="ARBA" id="ARBA00006464"/>
    </source>
</evidence>
<dbReference type="RefSeq" id="WP_140455495.1">
    <property type="nucleotide sequence ID" value="NZ_VFRP01000022.1"/>
</dbReference>
<dbReference type="PANTHER" id="PTHR30576:SF0">
    <property type="entry name" value="UNDECAPRENYL-PHOSPHATE N-ACETYLGALACTOSAMINYL 1-PHOSPHATE TRANSFERASE-RELATED"/>
    <property type="match status" value="1"/>
</dbReference>
<comment type="similarity">
    <text evidence="1">Belongs to the bacterial sugar transferase family.</text>
</comment>
<dbReference type="Proteomes" id="UP000319255">
    <property type="component" value="Unassembled WGS sequence"/>
</dbReference>
<name>A0A501WFU4_9RHOB</name>
<dbReference type="GO" id="GO:0016780">
    <property type="term" value="F:phosphotransferase activity, for other substituted phosphate groups"/>
    <property type="evidence" value="ECO:0007669"/>
    <property type="project" value="TreeGrafter"/>
</dbReference>
<keyword evidence="3" id="KW-0472">Membrane</keyword>
<evidence type="ECO:0000313" key="5">
    <source>
        <dbReference type="EMBL" id="TPE48429.1"/>
    </source>
</evidence>
<keyword evidence="3" id="KW-1133">Transmembrane helix</keyword>
<feature type="domain" description="Bacterial sugar transferase" evidence="4">
    <location>
        <begin position="36"/>
        <end position="224"/>
    </location>
</feature>
<keyword evidence="5" id="KW-0808">Transferase</keyword>
<sequence length="229" mass="25995">MAHFSELDAGLTGTGSAYAETARPAKRVRLYRGYFKRLFDILAVLLAAPFVLPVILIMGLLVKRDGGPAFYCQDRIGRGGRIFRIWKLRSMVVDAERELKDHLARDPRARAEWAEHQKLKNDPRITAVGRLIRKTSLDELPQLWNVLRGDMSLVGPRPMMPDQAPLYPGRAYYRLRPGLTGFWQISDRNETSFAGRAAYDAQYARRLSLPTDVFVLCATVWVVLRGTGY</sequence>
<dbReference type="PANTHER" id="PTHR30576">
    <property type="entry name" value="COLANIC BIOSYNTHESIS UDP-GLUCOSE LIPID CARRIER TRANSFERASE"/>
    <property type="match status" value="1"/>
</dbReference>
<evidence type="ECO:0000256" key="2">
    <source>
        <dbReference type="ARBA" id="ARBA00023169"/>
    </source>
</evidence>
<dbReference type="GO" id="GO:0000271">
    <property type="term" value="P:polysaccharide biosynthetic process"/>
    <property type="evidence" value="ECO:0007669"/>
    <property type="project" value="UniProtKB-KW"/>
</dbReference>
<organism evidence="5 6">
    <name type="scientific">Amaricoccus solimangrovi</name>
    <dbReference type="NCBI Taxonomy" id="2589815"/>
    <lineage>
        <taxon>Bacteria</taxon>
        <taxon>Pseudomonadati</taxon>
        <taxon>Pseudomonadota</taxon>
        <taxon>Alphaproteobacteria</taxon>
        <taxon>Rhodobacterales</taxon>
        <taxon>Paracoccaceae</taxon>
        <taxon>Amaricoccus</taxon>
    </lineage>
</organism>
<dbReference type="Pfam" id="PF02397">
    <property type="entry name" value="Bac_transf"/>
    <property type="match status" value="1"/>
</dbReference>
<dbReference type="OrthoDB" id="9808602at2"/>
<evidence type="ECO:0000259" key="4">
    <source>
        <dbReference type="Pfam" id="PF02397"/>
    </source>
</evidence>
<evidence type="ECO:0000256" key="3">
    <source>
        <dbReference type="SAM" id="Phobius"/>
    </source>
</evidence>
<dbReference type="AlphaFoldDB" id="A0A501WFU4"/>
<keyword evidence="3" id="KW-0812">Transmembrane</keyword>
<evidence type="ECO:0000313" key="6">
    <source>
        <dbReference type="Proteomes" id="UP000319255"/>
    </source>
</evidence>
<keyword evidence="6" id="KW-1185">Reference proteome</keyword>
<dbReference type="InterPro" id="IPR003362">
    <property type="entry name" value="Bact_transf"/>
</dbReference>